<dbReference type="PROSITE" id="PS00866">
    <property type="entry name" value="CPSASE_1"/>
    <property type="match status" value="1"/>
</dbReference>
<evidence type="ECO:0000256" key="3">
    <source>
        <dbReference type="ARBA" id="ARBA00022741"/>
    </source>
</evidence>
<dbReference type="SUPFAM" id="SSF51246">
    <property type="entry name" value="Rudiment single hybrid motif"/>
    <property type="match status" value="1"/>
</dbReference>
<dbReference type="PROSITE" id="PS50975">
    <property type="entry name" value="ATP_GRASP"/>
    <property type="match status" value="1"/>
</dbReference>
<dbReference type="InterPro" id="IPR016185">
    <property type="entry name" value="PreATP-grasp_dom_sf"/>
</dbReference>
<dbReference type="SMART" id="SM00878">
    <property type="entry name" value="Biotin_carb_C"/>
    <property type="match status" value="1"/>
</dbReference>
<dbReference type="SUPFAM" id="SSF51230">
    <property type="entry name" value="Single hybrid motif"/>
    <property type="match status" value="1"/>
</dbReference>
<evidence type="ECO:0000256" key="7">
    <source>
        <dbReference type="SAM" id="MobiDB-lite"/>
    </source>
</evidence>
<evidence type="ECO:0000256" key="4">
    <source>
        <dbReference type="ARBA" id="ARBA00022840"/>
    </source>
</evidence>
<dbReference type="InterPro" id="IPR005479">
    <property type="entry name" value="CPAse_ATP-bd"/>
</dbReference>
<feature type="region of interest" description="Disordered" evidence="7">
    <location>
        <begin position="435"/>
        <end position="516"/>
    </location>
</feature>
<keyword evidence="4 6" id="KW-0067">ATP-binding</keyword>
<evidence type="ECO:0000259" key="9">
    <source>
        <dbReference type="PROSITE" id="PS50975"/>
    </source>
</evidence>
<accession>A0ABP9FA61</accession>
<keyword evidence="12" id="KW-1185">Reference proteome</keyword>
<keyword evidence="3 6" id="KW-0547">Nucleotide-binding</keyword>
<feature type="domain" description="Lipoyl-binding" evidence="8">
    <location>
        <begin position="513"/>
        <end position="585"/>
    </location>
</feature>
<evidence type="ECO:0000256" key="2">
    <source>
        <dbReference type="ARBA" id="ARBA00022598"/>
    </source>
</evidence>
<name>A0ABP9FA61_9PSEU</name>
<reference evidence="12" key="1">
    <citation type="journal article" date="2019" name="Int. J. Syst. Evol. Microbiol.">
        <title>The Global Catalogue of Microorganisms (GCM) 10K type strain sequencing project: providing services to taxonomists for standard genome sequencing and annotation.</title>
        <authorList>
            <consortium name="The Broad Institute Genomics Platform"/>
            <consortium name="The Broad Institute Genome Sequencing Center for Infectious Disease"/>
            <person name="Wu L."/>
            <person name="Ma J."/>
        </authorList>
    </citation>
    <scope>NUCLEOTIDE SEQUENCE [LARGE SCALE GENOMIC DNA]</scope>
    <source>
        <strain evidence="12">JCM 17983</strain>
    </source>
</reference>
<dbReference type="Gene3D" id="3.30.470.20">
    <property type="entry name" value="ATP-grasp fold, B domain"/>
    <property type="match status" value="1"/>
</dbReference>
<feature type="domain" description="Biotin carboxylation" evidence="10">
    <location>
        <begin position="1"/>
        <end position="444"/>
    </location>
</feature>
<gene>
    <name evidence="11" type="ORF">GCM10023203_57960</name>
</gene>
<dbReference type="InterPro" id="IPR011761">
    <property type="entry name" value="ATP-grasp"/>
</dbReference>
<evidence type="ECO:0000313" key="11">
    <source>
        <dbReference type="EMBL" id="GAA4895986.1"/>
    </source>
</evidence>
<dbReference type="InterPro" id="IPR050856">
    <property type="entry name" value="Biotin_carboxylase_complex"/>
</dbReference>
<evidence type="ECO:0000256" key="5">
    <source>
        <dbReference type="ARBA" id="ARBA00023267"/>
    </source>
</evidence>
<dbReference type="PROSITE" id="PS50968">
    <property type="entry name" value="BIOTINYL_LIPOYL"/>
    <property type="match status" value="1"/>
</dbReference>
<comment type="caution">
    <text evidence="11">The sequence shown here is derived from an EMBL/GenBank/DDBJ whole genome shotgun (WGS) entry which is preliminary data.</text>
</comment>
<dbReference type="PANTHER" id="PTHR18866">
    <property type="entry name" value="CARBOXYLASE:PYRUVATE/ACETYL-COA/PROPIONYL-COA CARBOXYLASE"/>
    <property type="match status" value="1"/>
</dbReference>
<sequence>MTGTVLVANRGEVAVRIVRACRDRGLRSVVVHTDVDAGALPTRVADAAVLVPSYLDVDAVVTAAWGAWAVHPGYGLLAEDAGFARAVTDAGLVFVGPPAEVVAAMGDKVRARALARRCEVPVLDGTDGPVEALDAAGAREAAARIGFPLLVKAAHGGGGRGMRVVTGPAELDGALTAAAREAAAAFGHGEVFLERYVARARHVEVQVLADHHGAVAVLGDRDCTVQRRHQKLLEEAPAPDLPDAVRAELHAASRRLAAEVGYRGAGTVEFLVDRDTGEPAFLEMNTRLQVEHGVTELVTGVDLVVAQLRIAAGEALGSVVGSVGDVEVRGHAIQARVAAEDPWEGFRPAPGRVTALALPAGPWVRCDLGVEAGDAVPGAYDSLLGKVHAWGPDRATAASRLGAALDDLAVTGVPTTAPYLRGVLRRPEHVAMAHDTGSVERDWAPDPAERPAVARPDTAERPDAAEPARGDRTVHLGTDRGPLTLRVPRHRDAAPGPAAAARPRDEGAASPRAEVAGDPVAPMDATVVDVVVTAGQDVDAGAVLVVLEAMKMELPVRAARAARVDAVHVAAGDRVTAGSALVAVTPP</sequence>
<dbReference type="RefSeq" id="WP_274234896.1">
    <property type="nucleotide sequence ID" value="NZ_BAABHQ010000029.1"/>
</dbReference>
<feature type="compositionally biased region" description="Basic and acidic residues" evidence="7">
    <location>
        <begin position="435"/>
        <end position="449"/>
    </location>
</feature>
<evidence type="ECO:0000259" key="8">
    <source>
        <dbReference type="PROSITE" id="PS50968"/>
    </source>
</evidence>
<dbReference type="InterPro" id="IPR011764">
    <property type="entry name" value="Biotin_carboxylation_dom"/>
</dbReference>
<dbReference type="Pfam" id="PF00289">
    <property type="entry name" value="Biotin_carb_N"/>
    <property type="match status" value="1"/>
</dbReference>
<organism evidence="11 12">
    <name type="scientific">Actinomycetospora straminea</name>
    <dbReference type="NCBI Taxonomy" id="663607"/>
    <lineage>
        <taxon>Bacteria</taxon>
        <taxon>Bacillati</taxon>
        <taxon>Actinomycetota</taxon>
        <taxon>Actinomycetes</taxon>
        <taxon>Pseudonocardiales</taxon>
        <taxon>Pseudonocardiaceae</taxon>
        <taxon>Actinomycetospora</taxon>
    </lineage>
</organism>
<proteinExistence type="predicted"/>
<feature type="domain" description="ATP-grasp" evidence="9">
    <location>
        <begin position="112"/>
        <end position="312"/>
    </location>
</feature>
<evidence type="ECO:0000256" key="6">
    <source>
        <dbReference type="PROSITE-ProRule" id="PRU00409"/>
    </source>
</evidence>
<dbReference type="Gene3D" id="2.40.50.100">
    <property type="match status" value="1"/>
</dbReference>
<dbReference type="PANTHER" id="PTHR18866:SF126">
    <property type="entry name" value="BIOTIN CARBOXYLASE"/>
    <property type="match status" value="1"/>
</dbReference>
<feature type="compositionally biased region" description="Basic and acidic residues" evidence="7">
    <location>
        <begin position="457"/>
        <end position="478"/>
    </location>
</feature>
<dbReference type="SUPFAM" id="SSF52440">
    <property type="entry name" value="PreATP-grasp domain"/>
    <property type="match status" value="1"/>
</dbReference>
<dbReference type="PROSITE" id="PS50979">
    <property type="entry name" value="BC"/>
    <property type="match status" value="1"/>
</dbReference>
<dbReference type="InterPro" id="IPR011053">
    <property type="entry name" value="Single_hybrid_motif"/>
</dbReference>
<keyword evidence="5" id="KW-0092">Biotin</keyword>
<dbReference type="PROSITE" id="PS00867">
    <property type="entry name" value="CPSASE_2"/>
    <property type="match status" value="1"/>
</dbReference>
<keyword evidence="2" id="KW-0436">Ligase</keyword>
<dbReference type="InterPro" id="IPR000089">
    <property type="entry name" value="Biotin_lipoyl"/>
</dbReference>
<dbReference type="InterPro" id="IPR005482">
    <property type="entry name" value="Biotin_COase_C"/>
</dbReference>
<dbReference type="Pfam" id="PF02785">
    <property type="entry name" value="Biotin_carb_C"/>
    <property type="match status" value="1"/>
</dbReference>
<dbReference type="InterPro" id="IPR005481">
    <property type="entry name" value="BC-like_N"/>
</dbReference>
<dbReference type="SUPFAM" id="SSF56059">
    <property type="entry name" value="Glutathione synthetase ATP-binding domain-like"/>
    <property type="match status" value="1"/>
</dbReference>
<protein>
    <submittedName>
        <fullName evidence="11">Biotin carboxylase N-terminal domain-containing protein</fullName>
    </submittedName>
</protein>
<dbReference type="Pfam" id="PF02786">
    <property type="entry name" value="CPSase_L_D2"/>
    <property type="match status" value="1"/>
</dbReference>
<dbReference type="Pfam" id="PF00364">
    <property type="entry name" value="Biotin_lipoyl"/>
    <property type="match status" value="1"/>
</dbReference>
<dbReference type="InterPro" id="IPR011054">
    <property type="entry name" value="Rudment_hybrid_motif"/>
</dbReference>
<evidence type="ECO:0000259" key="10">
    <source>
        <dbReference type="PROSITE" id="PS50979"/>
    </source>
</evidence>
<dbReference type="EMBL" id="BAABHQ010000029">
    <property type="protein sequence ID" value="GAA4895986.1"/>
    <property type="molecule type" value="Genomic_DNA"/>
</dbReference>
<dbReference type="Proteomes" id="UP001500457">
    <property type="component" value="Unassembled WGS sequence"/>
</dbReference>
<evidence type="ECO:0000313" key="12">
    <source>
        <dbReference type="Proteomes" id="UP001500457"/>
    </source>
</evidence>
<evidence type="ECO:0000256" key="1">
    <source>
        <dbReference type="ARBA" id="ARBA00001953"/>
    </source>
</evidence>
<comment type="cofactor">
    <cofactor evidence="1">
        <name>biotin</name>
        <dbReference type="ChEBI" id="CHEBI:57586"/>
    </cofactor>
</comment>